<evidence type="ECO:0000256" key="1">
    <source>
        <dbReference type="SAM" id="MobiDB-lite"/>
    </source>
</evidence>
<accession>A0A1G4J8B2</accession>
<evidence type="ECO:0000313" key="4">
    <source>
        <dbReference type="EMBL" id="SCU86205.1"/>
    </source>
</evidence>
<dbReference type="OrthoDB" id="5572782at2759"/>
<gene>
    <name evidence="4" type="ORF">LAME_0D04962G</name>
</gene>
<keyword evidence="5" id="KW-1185">Reference proteome</keyword>
<feature type="transmembrane region" description="Helical" evidence="2">
    <location>
        <begin position="7"/>
        <end position="28"/>
    </location>
</feature>
<name>A0A1G4J8B2_9SACH</name>
<reference evidence="5" key="1">
    <citation type="submission" date="2016-03" db="EMBL/GenBank/DDBJ databases">
        <authorList>
            <person name="Devillers Hugo."/>
        </authorList>
    </citation>
    <scope>NUCLEOTIDE SEQUENCE [LARGE SCALE GENOMIC DNA]</scope>
</reference>
<feature type="compositionally biased region" description="Polar residues" evidence="1">
    <location>
        <begin position="726"/>
        <end position="738"/>
    </location>
</feature>
<dbReference type="InterPro" id="IPR036116">
    <property type="entry name" value="FN3_sf"/>
</dbReference>
<dbReference type="EMBL" id="LT598482">
    <property type="protein sequence ID" value="SCU86205.1"/>
    <property type="molecule type" value="Genomic_DNA"/>
</dbReference>
<feature type="compositionally biased region" description="Polar residues" evidence="1">
    <location>
        <begin position="749"/>
        <end position="764"/>
    </location>
</feature>
<keyword evidence="2" id="KW-1133">Transmembrane helix</keyword>
<dbReference type="Pfam" id="PF00041">
    <property type="entry name" value="fn3"/>
    <property type="match status" value="1"/>
</dbReference>
<dbReference type="InterPro" id="IPR013783">
    <property type="entry name" value="Ig-like_fold"/>
</dbReference>
<dbReference type="SUPFAM" id="SSF49265">
    <property type="entry name" value="Fibronectin type III"/>
    <property type="match status" value="1"/>
</dbReference>
<protein>
    <submittedName>
        <fullName evidence="4">LAME_0D04962g1_1</fullName>
    </submittedName>
</protein>
<keyword evidence="2" id="KW-0472">Membrane</keyword>
<feature type="region of interest" description="Disordered" evidence="1">
    <location>
        <begin position="479"/>
        <end position="508"/>
    </location>
</feature>
<dbReference type="PROSITE" id="PS50853">
    <property type="entry name" value="FN3"/>
    <property type="match status" value="1"/>
</dbReference>
<feature type="region of interest" description="Disordered" evidence="1">
    <location>
        <begin position="332"/>
        <end position="378"/>
    </location>
</feature>
<keyword evidence="2" id="KW-0812">Transmembrane</keyword>
<dbReference type="InterPro" id="IPR003961">
    <property type="entry name" value="FN3_dom"/>
</dbReference>
<feature type="region of interest" description="Disordered" evidence="1">
    <location>
        <begin position="717"/>
        <end position="799"/>
    </location>
</feature>
<dbReference type="Gene3D" id="2.60.40.10">
    <property type="entry name" value="Immunoglobulins"/>
    <property type="match status" value="1"/>
</dbReference>
<dbReference type="Proteomes" id="UP000191144">
    <property type="component" value="Chromosome D"/>
</dbReference>
<feature type="compositionally biased region" description="Polar residues" evidence="1">
    <location>
        <begin position="480"/>
        <end position="508"/>
    </location>
</feature>
<feature type="compositionally biased region" description="Basic and acidic residues" evidence="1">
    <location>
        <begin position="765"/>
        <end position="778"/>
    </location>
</feature>
<evidence type="ECO:0000313" key="5">
    <source>
        <dbReference type="Proteomes" id="UP000191144"/>
    </source>
</evidence>
<dbReference type="AlphaFoldDB" id="A0A1G4J8B2"/>
<evidence type="ECO:0000259" key="3">
    <source>
        <dbReference type="PROSITE" id="PS50853"/>
    </source>
</evidence>
<feature type="domain" description="Fibronectin type-III" evidence="3">
    <location>
        <begin position="38"/>
        <end position="136"/>
    </location>
</feature>
<organism evidence="4 5">
    <name type="scientific">Lachancea meyersii CBS 8951</name>
    <dbReference type="NCBI Taxonomy" id="1266667"/>
    <lineage>
        <taxon>Eukaryota</taxon>
        <taxon>Fungi</taxon>
        <taxon>Dikarya</taxon>
        <taxon>Ascomycota</taxon>
        <taxon>Saccharomycotina</taxon>
        <taxon>Saccharomycetes</taxon>
        <taxon>Saccharomycetales</taxon>
        <taxon>Saccharomycetaceae</taxon>
        <taxon>Lachancea</taxon>
    </lineage>
</organism>
<feature type="compositionally biased region" description="Low complexity" evidence="1">
    <location>
        <begin position="359"/>
        <end position="369"/>
    </location>
</feature>
<sequence>MLPHAVFTVAAIIWLSYRLVLFLGIPVWRIVSTLGLQVPQTTRVSIDDITEDTITIRWENEPTNAHEKSSSSIACYMLYLNNVKIGTIPNITTSLYTCCSLQGLSPQTQYQFDFVCVNEDGFKNKVPSIYVMTKPQSTGEHTSQNSLDDLDAKPMLAPNFPAEAKWRKSQVAVYTESPTSYASLTSLQDLDDFSITDLKYILVCAQEDLHDVLQQEASILQDFHESEEQLKLELDNLRAQWAHEIDLRKSLKSSIKSLENSKLLYDLKRGKLDKNIDQSANKIQKMKNDMAKWDQEKKNQLRQDTLLEKFNDEKKSLLERIDQVSAQVKELHSQVSSQEEENKKLSSAKKSMDSSQNATSTTTLGSSTSSKRDSPVENVLNTSNTLSLDSIFKKIHDFTNDKTGILSNAGHEFLNSLGNNSVIAALVRDELKKDVDLENQWRAKKLKMKKRNEMMESLWSEISIKNRELMAALTARPYVSSHQDSPDGSTPHLTLHDPSTYTSGDTQQDTSAYAEIPFRHASPAPHNNLAYSNWNMHNQNGHQMGLGPEDHHFDYDSSHHLLSGLQNMISEAEYQATNVSTSKLYTTDQLDNYWSRQTAPDFLSQGENASCGTQPARLPLLSSSSISEPHHVASHMRMLSNDSFGPLSMPREEDLSGFVQTPLVQRDDVISFGSGYNNDPATRTSPLSLPMKEEIGKDSLFGTNHFNNIWNNSSAVESPTVEKLQTPKSQHNRSNSRGSWGLPHFMQKSPKSTQGNNSTAPSTSESKDRETHGGERRVSKLLTKSGMNHLFRSPTHETP</sequence>
<dbReference type="SMART" id="SM00060">
    <property type="entry name" value="FN3"/>
    <property type="match status" value="1"/>
</dbReference>
<evidence type="ECO:0000256" key="2">
    <source>
        <dbReference type="SAM" id="Phobius"/>
    </source>
</evidence>
<proteinExistence type="predicted"/>
<dbReference type="CDD" id="cd00063">
    <property type="entry name" value="FN3"/>
    <property type="match status" value="1"/>
</dbReference>